<dbReference type="InterPro" id="IPR002491">
    <property type="entry name" value="ABC_transptr_periplasmic_BD"/>
</dbReference>
<dbReference type="PROSITE" id="PS50983">
    <property type="entry name" value="FE_B12_PBP"/>
    <property type="match status" value="1"/>
</dbReference>
<gene>
    <name evidence="4" type="ORF">HNP84_007145</name>
</gene>
<evidence type="ECO:0000256" key="1">
    <source>
        <dbReference type="ARBA" id="ARBA00008814"/>
    </source>
</evidence>
<feature type="chain" id="PRO_5032624943" evidence="2">
    <location>
        <begin position="21"/>
        <end position="332"/>
    </location>
</feature>
<evidence type="ECO:0000256" key="2">
    <source>
        <dbReference type="SAM" id="SignalP"/>
    </source>
</evidence>
<dbReference type="Pfam" id="PF01497">
    <property type="entry name" value="Peripla_BP_2"/>
    <property type="match status" value="1"/>
</dbReference>
<organism evidence="4 5">
    <name type="scientific">Thermocatellispora tengchongensis</name>
    <dbReference type="NCBI Taxonomy" id="1073253"/>
    <lineage>
        <taxon>Bacteria</taxon>
        <taxon>Bacillati</taxon>
        <taxon>Actinomycetota</taxon>
        <taxon>Actinomycetes</taxon>
        <taxon>Streptosporangiales</taxon>
        <taxon>Streptosporangiaceae</taxon>
        <taxon>Thermocatellispora</taxon>
    </lineage>
</organism>
<dbReference type="SUPFAM" id="SSF53807">
    <property type="entry name" value="Helical backbone' metal receptor"/>
    <property type="match status" value="1"/>
</dbReference>
<evidence type="ECO:0000259" key="3">
    <source>
        <dbReference type="PROSITE" id="PS50983"/>
    </source>
</evidence>
<dbReference type="Proteomes" id="UP000578449">
    <property type="component" value="Unassembled WGS sequence"/>
</dbReference>
<dbReference type="PROSITE" id="PS51257">
    <property type="entry name" value="PROKAR_LIPOPROTEIN"/>
    <property type="match status" value="1"/>
</dbReference>
<dbReference type="EMBL" id="JACHGN010000017">
    <property type="protein sequence ID" value="MBB5137393.1"/>
    <property type="molecule type" value="Genomic_DNA"/>
</dbReference>
<reference evidence="4 5" key="1">
    <citation type="submission" date="2020-08" db="EMBL/GenBank/DDBJ databases">
        <title>Genomic Encyclopedia of Type Strains, Phase IV (KMG-IV): sequencing the most valuable type-strain genomes for metagenomic binning, comparative biology and taxonomic classification.</title>
        <authorList>
            <person name="Goeker M."/>
        </authorList>
    </citation>
    <scope>NUCLEOTIDE SEQUENCE [LARGE SCALE GENOMIC DNA]</scope>
    <source>
        <strain evidence="4 5">DSM 45615</strain>
    </source>
</reference>
<evidence type="ECO:0000313" key="5">
    <source>
        <dbReference type="Proteomes" id="UP000578449"/>
    </source>
</evidence>
<evidence type="ECO:0000313" key="4">
    <source>
        <dbReference type="EMBL" id="MBB5137393.1"/>
    </source>
</evidence>
<proteinExistence type="inferred from homology"/>
<dbReference type="RefSeq" id="WP_185054302.1">
    <property type="nucleotide sequence ID" value="NZ_BAABIX010000012.1"/>
</dbReference>
<dbReference type="PANTHER" id="PTHR30535">
    <property type="entry name" value="VITAMIN B12-BINDING PROTEIN"/>
    <property type="match status" value="1"/>
</dbReference>
<dbReference type="Gene3D" id="3.40.50.1980">
    <property type="entry name" value="Nitrogenase molybdenum iron protein domain"/>
    <property type="match status" value="2"/>
</dbReference>
<keyword evidence="2" id="KW-0732">Signal</keyword>
<dbReference type="PANTHER" id="PTHR30535:SF7">
    <property type="entry name" value="IRON(III) DICITRATE-BINDING PROTEIN"/>
    <property type="match status" value="1"/>
</dbReference>
<protein>
    <submittedName>
        <fullName evidence="4">Iron complex transport system substrate-binding protein</fullName>
    </submittedName>
</protein>
<accession>A0A840PHK4</accession>
<comment type="similarity">
    <text evidence="1">Belongs to the bacterial solute-binding protein 8 family.</text>
</comment>
<keyword evidence="5" id="KW-1185">Reference proteome</keyword>
<feature type="signal peptide" evidence="2">
    <location>
        <begin position="1"/>
        <end position="20"/>
    </location>
</feature>
<dbReference type="AlphaFoldDB" id="A0A840PHK4"/>
<comment type="caution">
    <text evidence="4">The sequence shown here is derived from an EMBL/GenBank/DDBJ whole genome shotgun (WGS) entry which is preliminary data.</text>
</comment>
<name>A0A840PHK4_9ACTN</name>
<sequence>MANRRARLCLAALLPLVAGACGGGGETPTAAAGAGPVTVKDCAGKDVTFAQVPERVVTLDGYAAQTLVRLGVADKIIGTGYPAPFAVDRSPYKERLAGIPVLAERVPVTEVVAAQRPDLVLTAFSAFGGPPGSPKDADLATMSAKGLAACLPSGPMLTDLAPTYDYVRKLGAVFRVPDRAERLIGELRARERAVAAKARPGDAPRVLVLQDDPVAGQPIKTSGSGTIAHALIVMAGGRSVFTDVSSMHADISPEQVVQRDPQVLWLISDYPFAKAKGQELADRVRKNPLLAGTSAVEHGRVVSTSQYLVSFPSPLNLDGLEQLATDMHAGGT</sequence>
<feature type="domain" description="Fe/B12 periplasmic-binding" evidence="3">
    <location>
        <begin position="55"/>
        <end position="331"/>
    </location>
</feature>
<dbReference type="InterPro" id="IPR050902">
    <property type="entry name" value="ABC_Transporter_SBP"/>
</dbReference>